<evidence type="ECO:0000256" key="4">
    <source>
        <dbReference type="SAM" id="MobiDB-lite"/>
    </source>
</evidence>
<evidence type="ECO:0000256" key="2">
    <source>
        <dbReference type="ARBA" id="ARBA00011187"/>
    </source>
</evidence>
<evidence type="ECO:0000313" key="5">
    <source>
        <dbReference type="EMBL" id="KAL0096094.1"/>
    </source>
</evidence>
<dbReference type="SMART" id="SM00320">
    <property type="entry name" value="WD40"/>
    <property type="match status" value="3"/>
</dbReference>
<evidence type="ECO:0000256" key="3">
    <source>
        <dbReference type="ARBA" id="ARBA00014234"/>
    </source>
</evidence>
<reference evidence="5 6" key="1">
    <citation type="submission" date="2024-04" db="EMBL/GenBank/DDBJ databases">
        <title>Symmetric and asymmetric DNA N6-adenine methylation regulates different biological responses in Mucorales.</title>
        <authorList>
            <consortium name="Lawrence Berkeley National Laboratory"/>
            <person name="Lax C."/>
            <person name="Mondo S.J."/>
            <person name="Osorio-Concepcion M."/>
            <person name="Muszewska A."/>
            <person name="Corrochano-Luque M."/>
            <person name="Gutierrez G."/>
            <person name="Riley R."/>
            <person name="Lipzen A."/>
            <person name="Guo J."/>
            <person name="Hundley H."/>
            <person name="Amirebrahimi M."/>
            <person name="Ng V."/>
            <person name="Lorenzo-Gutierrez D."/>
            <person name="Binder U."/>
            <person name="Yang J."/>
            <person name="Song Y."/>
            <person name="Canovas D."/>
            <person name="Navarro E."/>
            <person name="Freitag M."/>
            <person name="Gabaldon T."/>
            <person name="Grigoriev I.V."/>
            <person name="Corrochano L.M."/>
            <person name="Nicolas F.E."/>
            <person name="Garre V."/>
        </authorList>
    </citation>
    <scope>NUCLEOTIDE SEQUENCE [LARGE SCALE GENOMIC DNA]</scope>
    <source>
        <strain evidence="5 6">L51</strain>
    </source>
</reference>
<dbReference type="InterPro" id="IPR037379">
    <property type="entry name" value="WDR74/Nsa1"/>
</dbReference>
<evidence type="ECO:0000313" key="6">
    <source>
        <dbReference type="Proteomes" id="UP001448207"/>
    </source>
</evidence>
<sequence>MSPETGEIVREYKDSHVGTAEGQGSFVGLYGSETHLASCSSTGQFSYTLLSSSSSASSTTAITSLGAGINVMRGHSTQSHIFAAGGKDRDLCVYDASVLASQNDSTEKVVSDPKGPNKNTSKHKAAKNASNGIVFQAKNVKNDFLDLQQPVWIRDLQFMSEDTSKVVVGTHHHQIRLYDAKAARRPVLNVEIGKNPITNVRVGKDYNHVMFTDTMSNAGTIDIRTGAVVARYKGFTGAVTDLVVAPQPTFTTASENAMLVSVSLDRFLRVHEMSSMFRRCVNKAYLKQRMSCVLVDEEYELPESEIKKVVDEEEEEENAMWDSLAKVDSVTKRKRASN</sequence>
<dbReference type="InterPro" id="IPR036322">
    <property type="entry name" value="WD40_repeat_dom_sf"/>
</dbReference>
<feature type="region of interest" description="Disordered" evidence="4">
    <location>
        <begin position="104"/>
        <end position="127"/>
    </location>
</feature>
<dbReference type="PANTHER" id="PTHR16038">
    <property type="entry name" value="NOP SEVEN ASSOCIATED PROTEIN 1"/>
    <property type="match status" value="1"/>
</dbReference>
<accession>A0ABR3BB60</accession>
<dbReference type="InterPro" id="IPR015943">
    <property type="entry name" value="WD40/YVTN_repeat-like_dom_sf"/>
</dbReference>
<comment type="subunit">
    <text evidence="2">Component of the pre-66S ribosomal particle.</text>
</comment>
<protein>
    <recommendedName>
        <fullName evidence="3">Ribosome biogenesis protein NSA1</fullName>
    </recommendedName>
</protein>
<keyword evidence="6" id="KW-1185">Reference proteome</keyword>
<dbReference type="EMBL" id="JBCLYO010000001">
    <property type="protein sequence ID" value="KAL0096094.1"/>
    <property type="molecule type" value="Genomic_DNA"/>
</dbReference>
<evidence type="ECO:0000256" key="1">
    <source>
        <dbReference type="ARBA" id="ARBA00007861"/>
    </source>
</evidence>
<dbReference type="InterPro" id="IPR001680">
    <property type="entry name" value="WD40_rpt"/>
</dbReference>
<comment type="similarity">
    <text evidence="1">Belongs to the NSA1 family.</text>
</comment>
<organism evidence="5 6">
    <name type="scientific">Phycomyces blakesleeanus</name>
    <dbReference type="NCBI Taxonomy" id="4837"/>
    <lineage>
        <taxon>Eukaryota</taxon>
        <taxon>Fungi</taxon>
        <taxon>Fungi incertae sedis</taxon>
        <taxon>Mucoromycota</taxon>
        <taxon>Mucoromycotina</taxon>
        <taxon>Mucoromycetes</taxon>
        <taxon>Mucorales</taxon>
        <taxon>Phycomycetaceae</taxon>
        <taxon>Phycomyces</taxon>
    </lineage>
</organism>
<dbReference type="Gene3D" id="2.130.10.10">
    <property type="entry name" value="YVTN repeat-like/Quinoprotein amine dehydrogenase"/>
    <property type="match status" value="1"/>
</dbReference>
<comment type="caution">
    <text evidence="5">The sequence shown here is derived from an EMBL/GenBank/DDBJ whole genome shotgun (WGS) entry which is preliminary data.</text>
</comment>
<dbReference type="SUPFAM" id="SSF50978">
    <property type="entry name" value="WD40 repeat-like"/>
    <property type="match status" value="1"/>
</dbReference>
<name>A0ABR3BB60_PHYBL</name>
<proteinExistence type="inferred from homology"/>
<gene>
    <name evidence="5" type="ORF">J3Q64DRAFT_1629586</name>
</gene>
<dbReference type="PANTHER" id="PTHR16038:SF4">
    <property type="entry name" value="WD REPEAT-CONTAINING PROTEIN 74"/>
    <property type="match status" value="1"/>
</dbReference>
<dbReference type="Proteomes" id="UP001448207">
    <property type="component" value="Unassembled WGS sequence"/>
</dbReference>